<dbReference type="EMBL" id="JAPWTJ010002687">
    <property type="protein sequence ID" value="KAJ8964960.1"/>
    <property type="molecule type" value="Genomic_DNA"/>
</dbReference>
<evidence type="ECO:0000313" key="1">
    <source>
        <dbReference type="EMBL" id="KAJ8964960.1"/>
    </source>
</evidence>
<keyword evidence="2" id="KW-1185">Reference proteome</keyword>
<dbReference type="Proteomes" id="UP001162164">
    <property type="component" value="Unassembled WGS sequence"/>
</dbReference>
<evidence type="ECO:0000313" key="2">
    <source>
        <dbReference type="Proteomes" id="UP001162164"/>
    </source>
</evidence>
<feature type="non-terminal residue" evidence="1">
    <location>
        <position position="106"/>
    </location>
</feature>
<reference evidence="1" key="1">
    <citation type="journal article" date="2023" name="Insect Mol. Biol.">
        <title>Genome sequencing provides insights into the evolution of gene families encoding plant cell wall-degrading enzymes in longhorned beetles.</title>
        <authorList>
            <person name="Shin N.R."/>
            <person name="Okamura Y."/>
            <person name="Kirsch R."/>
            <person name="Pauchet Y."/>
        </authorList>
    </citation>
    <scope>NUCLEOTIDE SEQUENCE</scope>
    <source>
        <strain evidence="1">MMC_N1</strain>
    </source>
</reference>
<protein>
    <submittedName>
        <fullName evidence="1">Uncharacterized protein</fullName>
    </submittedName>
</protein>
<organism evidence="1 2">
    <name type="scientific">Molorchus minor</name>
    <dbReference type="NCBI Taxonomy" id="1323400"/>
    <lineage>
        <taxon>Eukaryota</taxon>
        <taxon>Metazoa</taxon>
        <taxon>Ecdysozoa</taxon>
        <taxon>Arthropoda</taxon>
        <taxon>Hexapoda</taxon>
        <taxon>Insecta</taxon>
        <taxon>Pterygota</taxon>
        <taxon>Neoptera</taxon>
        <taxon>Endopterygota</taxon>
        <taxon>Coleoptera</taxon>
        <taxon>Polyphaga</taxon>
        <taxon>Cucujiformia</taxon>
        <taxon>Chrysomeloidea</taxon>
        <taxon>Cerambycidae</taxon>
        <taxon>Lamiinae</taxon>
        <taxon>Monochamini</taxon>
        <taxon>Molorchus</taxon>
    </lineage>
</organism>
<name>A0ABQ9ITZ8_9CUCU</name>
<comment type="caution">
    <text evidence="1">The sequence shown here is derived from an EMBL/GenBank/DDBJ whole genome shotgun (WGS) entry which is preliminary data.</text>
</comment>
<proteinExistence type="predicted"/>
<gene>
    <name evidence="1" type="ORF">NQ317_010798</name>
</gene>
<accession>A0ABQ9ITZ8</accession>
<sequence>MLWPPPPSASIHGVALHGAVAVHPYAHSPVGPSGIVTGYGAHGPSGTVTGAGAVGPSGIVTGHGAIGPNGPNGQGHHGVVVAAPDLDTEVGALPDMDLLMVFMDGE</sequence>